<evidence type="ECO:0008006" key="4">
    <source>
        <dbReference type="Google" id="ProtNLM"/>
    </source>
</evidence>
<keyword evidence="1" id="KW-0156">Chromatin regulator</keyword>
<dbReference type="RefSeq" id="XP_062763338.1">
    <property type="nucleotide sequence ID" value="XM_062914632.1"/>
</dbReference>
<dbReference type="PANTHER" id="PTHR10333:SF42">
    <property type="entry name" value="INHIBITOR OF GROWTH PROTEIN 5"/>
    <property type="match status" value="1"/>
</dbReference>
<dbReference type="SUPFAM" id="SSF57903">
    <property type="entry name" value="FYVE/PHD zinc finger"/>
    <property type="match status" value="1"/>
</dbReference>
<comment type="caution">
    <text evidence="2">The sequence shown here is derived from an EMBL/GenBank/DDBJ whole genome shotgun (WGS) entry which is preliminary data.</text>
</comment>
<evidence type="ECO:0000256" key="1">
    <source>
        <dbReference type="ARBA" id="ARBA00022853"/>
    </source>
</evidence>
<dbReference type="InterPro" id="IPR028651">
    <property type="entry name" value="ING_fam"/>
</dbReference>
<name>A0ABR0H643_9PEZI</name>
<gene>
    <name evidence="2" type="ORF">QC763_607970</name>
</gene>
<organism evidence="2 3">
    <name type="scientific">Podospora pseudopauciseta</name>
    <dbReference type="NCBI Taxonomy" id="2093780"/>
    <lineage>
        <taxon>Eukaryota</taxon>
        <taxon>Fungi</taxon>
        <taxon>Dikarya</taxon>
        <taxon>Ascomycota</taxon>
        <taxon>Pezizomycotina</taxon>
        <taxon>Sordariomycetes</taxon>
        <taxon>Sordariomycetidae</taxon>
        <taxon>Sordariales</taxon>
        <taxon>Podosporaceae</taxon>
        <taxon>Podospora</taxon>
    </lineage>
</organism>
<reference evidence="2 3" key="1">
    <citation type="journal article" date="2023" name="bioRxiv">
        <title>High-quality genome assemblies of four members of thePodospora anserinaspecies complex.</title>
        <authorList>
            <person name="Ament-Velasquez S.L."/>
            <person name="Vogan A.A."/>
            <person name="Wallerman O."/>
            <person name="Hartmann F."/>
            <person name="Gautier V."/>
            <person name="Silar P."/>
            <person name="Giraud T."/>
            <person name="Johannesson H."/>
        </authorList>
    </citation>
    <scope>NUCLEOTIDE SEQUENCE [LARGE SCALE GENOMIC DNA]</scope>
    <source>
        <strain evidence="2 3">CBS 411.78</strain>
    </source>
</reference>
<dbReference type="EMBL" id="JAFFHB010000008">
    <property type="protein sequence ID" value="KAK4663372.1"/>
    <property type="molecule type" value="Genomic_DNA"/>
</dbReference>
<dbReference type="Proteomes" id="UP001326199">
    <property type="component" value="Unassembled WGS sequence"/>
</dbReference>
<keyword evidence="3" id="KW-1185">Reference proteome</keyword>
<dbReference type="Gene3D" id="3.30.40.10">
    <property type="entry name" value="Zinc/RING finger domain, C3HC4 (zinc finger)"/>
    <property type="match status" value="1"/>
</dbReference>
<proteinExistence type="predicted"/>
<evidence type="ECO:0000313" key="2">
    <source>
        <dbReference type="EMBL" id="KAK4663372.1"/>
    </source>
</evidence>
<dbReference type="GeneID" id="87934975"/>
<dbReference type="InterPro" id="IPR011011">
    <property type="entry name" value="Znf_FYVE_PHD"/>
</dbReference>
<dbReference type="PANTHER" id="PTHR10333">
    <property type="entry name" value="INHIBITOR OF GROWTH PROTEIN"/>
    <property type="match status" value="1"/>
</dbReference>
<evidence type="ECO:0000313" key="3">
    <source>
        <dbReference type="Proteomes" id="UP001326199"/>
    </source>
</evidence>
<dbReference type="InterPro" id="IPR013083">
    <property type="entry name" value="Znf_RING/FYVE/PHD"/>
</dbReference>
<accession>A0ABR0H643</accession>
<protein>
    <recommendedName>
        <fullName evidence="4">Zinc finger PHD-type domain-containing protein</fullName>
    </recommendedName>
</protein>
<sequence>MVACDGAECPREWFHLECVGLKHEPKGSGKLISSFNLHADYLGKRRASHNKQRNGSVVNARRGWRICRLLYRRIYLVGSTFETIIYITTGLKEKRPKQWKLPPIMYSAYQLSDVDTSILISESGRYR</sequence>